<name>A0A8H4LPN6_9HYPO</name>
<evidence type="ECO:0000256" key="1">
    <source>
        <dbReference type="ARBA" id="ARBA00001971"/>
    </source>
</evidence>
<dbReference type="GO" id="GO:0016020">
    <property type="term" value="C:membrane"/>
    <property type="evidence" value="ECO:0007669"/>
    <property type="project" value="UniProtKB-SubCell"/>
</dbReference>
<keyword evidence="7 10" id="KW-0408">Iron</keyword>
<evidence type="ECO:0000256" key="11">
    <source>
        <dbReference type="SAM" id="MobiDB-lite"/>
    </source>
</evidence>
<evidence type="ECO:0000313" key="13">
    <source>
        <dbReference type="EMBL" id="KAF4472125.1"/>
    </source>
</evidence>
<evidence type="ECO:0000256" key="12">
    <source>
        <dbReference type="SAM" id="Phobius"/>
    </source>
</evidence>
<comment type="caution">
    <text evidence="13">The sequence shown here is derived from an EMBL/GenBank/DDBJ whole genome shotgun (WGS) entry which is preliminary data.</text>
</comment>
<evidence type="ECO:0000256" key="5">
    <source>
        <dbReference type="ARBA" id="ARBA00022723"/>
    </source>
</evidence>
<dbReference type="PANTHER" id="PTHR46206">
    <property type="entry name" value="CYTOCHROME P450"/>
    <property type="match status" value="1"/>
</dbReference>
<dbReference type="PANTHER" id="PTHR46206:SF6">
    <property type="entry name" value="CYTOCHROME P450 MONOOXYGENASE AN1598-RELATED"/>
    <property type="match status" value="1"/>
</dbReference>
<dbReference type="InterPro" id="IPR001128">
    <property type="entry name" value="Cyt_P450"/>
</dbReference>
<dbReference type="SUPFAM" id="SSF48264">
    <property type="entry name" value="Cytochrome P450"/>
    <property type="match status" value="1"/>
</dbReference>
<evidence type="ECO:0000313" key="14">
    <source>
        <dbReference type="Proteomes" id="UP000554235"/>
    </source>
</evidence>
<dbReference type="GO" id="GO:0004497">
    <property type="term" value="F:monooxygenase activity"/>
    <property type="evidence" value="ECO:0007669"/>
    <property type="project" value="UniProtKB-KW"/>
</dbReference>
<dbReference type="InterPro" id="IPR036396">
    <property type="entry name" value="Cyt_P450_sf"/>
</dbReference>
<dbReference type="EMBL" id="JAADYS010000126">
    <property type="protein sequence ID" value="KAF4472125.1"/>
    <property type="molecule type" value="Genomic_DNA"/>
</dbReference>
<dbReference type="GO" id="GO:0005506">
    <property type="term" value="F:iron ion binding"/>
    <property type="evidence" value="ECO:0007669"/>
    <property type="project" value="InterPro"/>
</dbReference>
<comment type="similarity">
    <text evidence="3">Belongs to the cytochrome P450 family.</text>
</comment>
<keyword evidence="12" id="KW-0472">Membrane</keyword>
<sequence>MNTSESMNATASGAWPRWLPLNLDKLPPIDSHIAIYIVLAALSSSYITSLLTSYFFGVKVPFVGYRSLLEPTLFVRLRFVWAGGSIINEGYQKFKSSIFQVRKLGTDIVIIPPNYIDEVRKLSQDNTRSVEPFINDFAGEYTRGMVFLQSDLQNRVIQQRLTPKLASLTTVMKEELDLALSVEMPDITGGQWVEVDIASILVRIISRISARVFLGPGDCRNEEWLTTTAEYSESLFITGFTLRVFPHFLRPFVAPLLPSYRTLLRNVTSGRRIIGGMIRSREAQQDDSSQDILQWMIDAATGNERLPDNLAQRILILSLASIHTTAMTMTHAMYDLCARPEYFEPLRQEITEVLGGGGWEKTTLNQLHKLDSLLKESQRFNPVFLLTFNRIFHQPLKLSDGTNLPAGTRIAVPSHAMLQDAAHVPGQAPPTEFDAFRYSKIRSDSDFAQKYLFSMTDASNMAFGYGKYACPGRFYASNEMKLTLANLLLRYEFKLPDGAGRPRNITIDSDMFPDPRARFTLRELLSPTITTVLSILPNQANIPIMSHLPSQLRSPTSQNTTATIAYYYGSSNPTSPIAGVSTLQDSKRQQVTVTDIRPSLSSFTLDKNGFQVVQHASVVSSPPYTHSSWTDAGVRKQVYDPEIIELAKSVTGAKKVLILLASARNLPFKEPELAPPYPIPSKSQNGSNIGESKTKSNPQNSHVQLRTTREKGFEKGEEEGPVRRPHKDWGPAGAWNTLRNWSQELIDEAQDIVQAEDEAARLPGGVKKNYKGRRWALYTTWRPLKTVKRDPMAYVDYKTADEEDGVSFWRNPPGVHGTFRSDVLLTKANPKHKWYWISDQKPDEVLFMKIMDTESDKDGSDIAGGVHHCSFHLPGTEEEEVRESIETKFIAFW</sequence>
<comment type="subcellular location">
    <subcellularLocation>
        <location evidence="2">Membrane</location>
        <topology evidence="2">Single-pass membrane protein</topology>
    </subcellularLocation>
</comment>
<evidence type="ECO:0000256" key="7">
    <source>
        <dbReference type="ARBA" id="ARBA00023004"/>
    </source>
</evidence>
<protein>
    <submittedName>
        <fullName evidence="13">Ent-kaurene oxidase</fullName>
    </submittedName>
</protein>
<keyword evidence="12" id="KW-1133">Transmembrane helix</keyword>
<feature type="compositionally biased region" description="Basic and acidic residues" evidence="11">
    <location>
        <begin position="707"/>
        <end position="722"/>
    </location>
</feature>
<organism evidence="13 14">
    <name type="scientific">Fusarium albosuccineum</name>
    <dbReference type="NCBI Taxonomy" id="1237068"/>
    <lineage>
        <taxon>Eukaryota</taxon>
        <taxon>Fungi</taxon>
        <taxon>Dikarya</taxon>
        <taxon>Ascomycota</taxon>
        <taxon>Pezizomycotina</taxon>
        <taxon>Sordariomycetes</taxon>
        <taxon>Hypocreomycetidae</taxon>
        <taxon>Hypocreales</taxon>
        <taxon>Nectriaceae</taxon>
        <taxon>Fusarium</taxon>
        <taxon>Fusarium decemcellulare species complex</taxon>
    </lineage>
</organism>
<dbReference type="GO" id="GO:0016705">
    <property type="term" value="F:oxidoreductase activity, acting on paired donors, with incorporation or reduction of molecular oxygen"/>
    <property type="evidence" value="ECO:0007669"/>
    <property type="project" value="InterPro"/>
</dbReference>
<evidence type="ECO:0000256" key="10">
    <source>
        <dbReference type="PIRSR" id="PIRSR602401-1"/>
    </source>
</evidence>
<evidence type="ECO:0000256" key="6">
    <source>
        <dbReference type="ARBA" id="ARBA00023002"/>
    </source>
</evidence>
<evidence type="ECO:0000256" key="2">
    <source>
        <dbReference type="ARBA" id="ARBA00004167"/>
    </source>
</evidence>
<keyword evidence="4 10" id="KW-0349">Heme</keyword>
<dbReference type="Gene3D" id="1.10.630.10">
    <property type="entry name" value="Cytochrome P450"/>
    <property type="match status" value="1"/>
</dbReference>
<keyword evidence="12" id="KW-0812">Transmembrane</keyword>
<dbReference type="AlphaFoldDB" id="A0A8H4LPN6"/>
<reference evidence="13 14" key="1">
    <citation type="submission" date="2020-01" db="EMBL/GenBank/DDBJ databases">
        <title>Identification and distribution of gene clusters putatively required for synthesis of sphingolipid metabolism inhibitors in phylogenetically diverse species of the filamentous fungus Fusarium.</title>
        <authorList>
            <person name="Kim H.-S."/>
            <person name="Busman M."/>
            <person name="Brown D.W."/>
            <person name="Divon H."/>
            <person name="Uhlig S."/>
            <person name="Proctor R.H."/>
        </authorList>
    </citation>
    <scope>NUCLEOTIDE SEQUENCE [LARGE SCALE GENOMIC DNA]</scope>
    <source>
        <strain evidence="13 14">NRRL 20459</strain>
    </source>
</reference>
<feature type="compositionally biased region" description="Polar residues" evidence="11">
    <location>
        <begin position="681"/>
        <end position="706"/>
    </location>
</feature>
<dbReference type="CDD" id="cd11041">
    <property type="entry name" value="CYP503A1-like"/>
    <property type="match status" value="1"/>
</dbReference>
<comment type="cofactor">
    <cofactor evidence="1 10">
        <name>heme</name>
        <dbReference type="ChEBI" id="CHEBI:30413"/>
    </cofactor>
</comment>
<comment type="similarity">
    <text evidence="9">Belongs to the asaB hydroxylase/desaturase family.</text>
</comment>
<dbReference type="Pfam" id="PF00067">
    <property type="entry name" value="p450"/>
    <property type="match status" value="1"/>
</dbReference>
<keyword evidence="6" id="KW-0560">Oxidoreductase</keyword>
<keyword evidence="5 10" id="KW-0479">Metal-binding</keyword>
<evidence type="ECO:0000256" key="9">
    <source>
        <dbReference type="ARBA" id="ARBA00023604"/>
    </source>
</evidence>
<dbReference type="NCBIfam" id="NF041278">
    <property type="entry name" value="CmcJ_NvfI_EfuI"/>
    <property type="match status" value="1"/>
</dbReference>
<proteinExistence type="inferred from homology"/>
<dbReference type="InterPro" id="IPR002401">
    <property type="entry name" value="Cyt_P450_E_grp-I"/>
</dbReference>
<keyword evidence="8" id="KW-0503">Monooxygenase</keyword>
<gene>
    <name evidence="13" type="ORF">FALBO_963</name>
</gene>
<keyword evidence="14" id="KW-1185">Reference proteome</keyword>
<feature type="binding site" description="axial binding residue" evidence="10">
    <location>
        <position position="470"/>
    </location>
    <ligand>
        <name>heme</name>
        <dbReference type="ChEBI" id="CHEBI:30413"/>
    </ligand>
    <ligandPart>
        <name>Fe</name>
        <dbReference type="ChEBI" id="CHEBI:18248"/>
    </ligandPart>
</feature>
<feature type="transmembrane region" description="Helical" evidence="12">
    <location>
        <begin position="33"/>
        <end position="56"/>
    </location>
</feature>
<accession>A0A8H4LPN6</accession>
<dbReference type="GO" id="GO:0020037">
    <property type="term" value="F:heme binding"/>
    <property type="evidence" value="ECO:0007669"/>
    <property type="project" value="InterPro"/>
</dbReference>
<dbReference type="Proteomes" id="UP000554235">
    <property type="component" value="Unassembled WGS sequence"/>
</dbReference>
<evidence type="ECO:0000256" key="4">
    <source>
        <dbReference type="ARBA" id="ARBA00022617"/>
    </source>
</evidence>
<feature type="region of interest" description="Disordered" evidence="11">
    <location>
        <begin position="670"/>
        <end position="731"/>
    </location>
</feature>
<evidence type="ECO:0000256" key="3">
    <source>
        <dbReference type="ARBA" id="ARBA00010617"/>
    </source>
</evidence>
<dbReference type="InterPro" id="IPR044053">
    <property type="entry name" value="AsaB-like"/>
</dbReference>
<evidence type="ECO:0000256" key="8">
    <source>
        <dbReference type="ARBA" id="ARBA00023033"/>
    </source>
</evidence>
<dbReference type="OrthoDB" id="1844152at2759"/>
<dbReference type="PRINTS" id="PR00463">
    <property type="entry name" value="EP450I"/>
</dbReference>